<evidence type="ECO:0000313" key="2">
    <source>
        <dbReference type="EMBL" id="QDU95082.1"/>
    </source>
</evidence>
<feature type="transmembrane region" description="Helical" evidence="1">
    <location>
        <begin position="84"/>
        <end position="108"/>
    </location>
</feature>
<accession>A0A518DTB4</accession>
<evidence type="ECO:0000313" key="3">
    <source>
        <dbReference type="Proteomes" id="UP000317648"/>
    </source>
</evidence>
<keyword evidence="1" id="KW-0812">Transmembrane</keyword>
<proteinExistence type="predicted"/>
<dbReference type="KEGG" id="lcre:Pla8534_28940"/>
<sequence>MEFVELLSRWAHILSAIALVGGAMFMRFAFLPGAEFLSEENRETLAQEIRKRWSKVVMAAAGFLVLSGIFNMVMTMKTWELPKFYHPVIGIKMLLGIVVLLLASMLVGRSPAAAKMQKNLKFWLSLNLVLAVTVVCLGGFLRTHDHVKKQPKQETTVNVPESNE</sequence>
<gene>
    <name evidence="2" type="ORF">Pla8534_28940</name>
</gene>
<keyword evidence="1" id="KW-1133">Transmembrane helix</keyword>
<dbReference type="AlphaFoldDB" id="A0A518DTB4"/>
<feature type="transmembrane region" description="Helical" evidence="1">
    <location>
        <begin position="120"/>
        <end position="141"/>
    </location>
</feature>
<dbReference type="EMBL" id="CP036433">
    <property type="protein sequence ID" value="QDU95082.1"/>
    <property type="molecule type" value="Genomic_DNA"/>
</dbReference>
<protein>
    <submittedName>
        <fullName evidence="2">Cytochrome oxidase subunit II</fullName>
    </submittedName>
</protein>
<keyword evidence="1" id="KW-0472">Membrane</keyword>
<organism evidence="2 3">
    <name type="scientific">Lignipirellula cremea</name>
    <dbReference type="NCBI Taxonomy" id="2528010"/>
    <lineage>
        <taxon>Bacteria</taxon>
        <taxon>Pseudomonadati</taxon>
        <taxon>Planctomycetota</taxon>
        <taxon>Planctomycetia</taxon>
        <taxon>Pirellulales</taxon>
        <taxon>Pirellulaceae</taxon>
        <taxon>Lignipirellula</taxon>
    </lineage>
</organism>
<feature type="transmembrane region" description="Helical" evidence="1">
    <location>
        <begin position="12"/>
        <end position="32"/>
    </location>
</feature>
<dbReference type="OrthoDB" id="285027at2"/>
<dbReference type="Proteomes" id="UP000317648">
    <property type="component" value="Chromosome"/>
</dbReference>
<name>A0A518DTB4_9BACT</name>
<evidence type="ECO:0000256" key="1">
    <source>
        <dbReference type="SAM" id="Phobius"/>
    </source>
</evidence>
<reference evidence="2 3" key="1">
    <citation type="submission" date="2019-02" db="EMBL/GenBank/DDBJ databases">
        <title>Deep-cultivation of Planctomycetes and their phenomic and genomic characterization uncovers novel biology.</title>
        <authorList>
            <person name="Wiegand S."/>
            <person name="Jogler M."/>
            <person name="Boedeker C."/>
            <person name="Pinto D."/>
            <person name="Vollmers J."/>
            <person name="Rivas-Marin E."/>
            <person name="Kohn T."/>
            <person name="Peeters S.H."/>
            <person name="Heuer A."/>
            <person name="Rast P."/>
            <person name="Oberbeckmann S."/>
            <person name="Bunk B."/>
            <person name="Jeske O."/>
            <person name="Meyerdierks A."/>
            <person name="Storesund J.E."/>
            <person name="Kallscheuer N."/>
            <person name="Luecker S."/>
            <person name="Lage O.M."/>
            <person name="Pohl T."/>
            <person name="Merkel B.J."/>
            <person name="Hornburger P."/>
            <person name="Mueller R.-W."/>
            <person name="Bruemmer F."/>
            <person name="Labrenz M."/>
            <person name="Spormann A.M."/>
            <person name="Op den Camp H."/>
            <person name="Overmann J."/>
            <person name="Amann R."/>
            <person name="Jetten M.S.M."/>
            <person name="Mascher T."/>
            <person name="Medema M.H."/>
            <person name="Devos D.P."/>
            <person name="Kaster A.-K."/>
            <person name="Ovreas L."/>
            <person name="Rohde M."/>
            <person name="Galperin M.Y."/>
            <person name="Jogler C."/>
        </authorList>
    </citation>
    <scope>NUCLEOTIDE SEQUENCE [LARGE SCALE GENOMIC DNA]</scope>
    <source>
        <strain evidence="2 3">Pla85_3_4</strain>
    </source>
</reference>
<feature type="transmembrane region" description="Helical" evidence="1">
    <location>
        <begin position="53"/>
        <end position="72"/>
    </location>
</feature>
<keyword evidence="3" id="KW-1185">Reference proteome</keyword>